<dbReference type="GO" id="GO:0005615">
    <property type="term" value="C:extracellular space"/>
    <property type="evidence" value="ECO:0007669"/>
    <property type="project" value="TreeGrafter"/>
</dbReference>
<dbReference type="InterPro" id="IPR055207">
    <property type="entry name" value="POLR3C_WHD"/>
</dbReference>
<dbReference type="Gene3D" id="6.10.140.1450">
    <property type="match status" value="1"/>
</dbReference>
<evidence type="ECO:0000259" key="11">
    <source>
        <dbReference type="PROSITE" id="PS51510"/>
    </source>
</evidence>
<keyword evidence="4 8" id="KW-0547">Nucleotide-binding</keyword>
<gene>
    <name evidence="12" type="ORF">QR680_017435</name>
</gene>
<name>A0AA39LPA1_9BILA</name>
<comment type="similarity">
    <text evidence="1 7 9">Belongs to the ATP:guanido phosphotransferase family.</text>
</comment>
<evidence type="ECO:0000256" key="9">
    <source>
        <dbReference type="RuleBase" id="RU000505"/>
    </source>
</evidence>
<dbReference type="SUPFAM" id="SSF46785">
    <property type="entry name" value="Winged helix' DNA-binding domain"/>
    <property type="match status" value="1"/>
</dbReference>
<dbReference type="InterPro" id="IPR014746">
    <property type="entry name" value="Gln_synth/guanido_kin_cat_dom"/>
</dbReference>
<dbReference type="FunFam" id="1.10.10.10:FF:000420">
    <property type="entry name" value="RNA polymerase III subunit, putative"/>
    <property type="match status" value="1"/>
</dbReference>
<evidence type="ECO:0000256" key="6">
    <source>
        <dbReference type="ARBA" id="ARBA00022840"/>
    </source>
</evidence>
<feature type="binding site" evidence="8">
    <location>
        <position position="752"/>
    </location>
    <ligand>
        <name>ATP</name>
        <dbReference type="ChEBI" id="CHEBI:30616"/>
    </ligand>
</feature>
<dbReference type="Pfam" id="PF08221">
    <property type="entry name" value="HTH_9"/>
    <property type="match status" value="1"/>
</dbReference>
<dbReference type="FunFam" id="1.10.135.10:FF:000003">
    <property type="entry name" value="Three-domain arginine kinase"/>
    <property type="match status" value="1"/>
</dbReference>
<dbReference type="Pfam" id="PF22536">
    <property type="entry name" value="WHD_POLR3C"/>
    <property type="match status" value="1"/>
</dbReference>
<dbReference type="InterPro" id="IPR000749">
    <property type="entry name" value="ATP-guanido_PTrfase"/>
</dbReference>
<feature type="binding site" evidence="8">
    <location>
        <begin position="831"/>
        <end position="836"/>
    </location>
    <ligand>
        <name>ATP</name>
        <dbReference type="ChEBI" id="CHEBI:30616"/>
    </ligand>
</feature>
<dbReference type="Pfam" id="PF02807">
    <property type="entry name" value="ATP-gua_PtransN"/>
    <property type="match status" value="1"/>
</dbReference>
<dbReference type="PANTHER" id="PTHR11547:SF38">
    <property type="entry name" value="ARGININE KINASE 1-RELATED"/>
    <property type="match status" value="1"/>
</dbReference>
<evidence type="ECO:0000259" key="10">
    <source>
        <dbReference type="PROSITE" id="PS51509"/>
    </source>
</evidence>
<dbReference type="SUPFAM" id="SSF48034">
    <property type="entry name" value="Guanido kinase N-terminal domain"/>
    <property type="match status" value="1"/>
</dbReference>
<keyword evidence="13" id="KW-1185">Reference proteome</keyword>
<keyword evidence="3 8" id="KW-0808">Transferase</keyword>
<feature type="binding site" evidence="8">
    <location>
        <begin position="803"/>
        <end position="807"/>
    </location>
    <ligand>
        <name>ATP</name>
        <dbReference type="ChEBI" id="CHEBI:30616"/>
    </ligand>
</feature>
<evidence type="ECO:0000256" key="7">
    <source>
        <dbReference type="PROSITE-ProRule" id="PRU00842"/>
    </source>
</evidence>
<dbReference type="Gene3D" id="1.10.135.10">
    <property type="entry name" value="ATP:guanido phosphotransferase, N-terminal domain"/>
    <property type="match status" value="1"/>
</dbReference>
<keyword evidence="6 8" id="KW-0067">ATP-binding</keyword>
<feature type="domain" description="Phosphagen kinase N-terminal" evidence="10">
    <location>
        <begin position="529"/>
        <end position="611"/>
    </location>
</feature>
<accession>A0AA39LPA1</accession>
<dbReference type="CDD" id="cd07932">
    <property type="entry name" value="arginine_kinase_like"/>
    <property type="match status" value="1"/>
</dbReference>
<dbReference type="GO" id="GO:0004111">
    <property type="term" value="F:creatine kinase activity"/>
    <property type="evidence" value="ECO:0007669"/>
    <property type="project" value="InterPro"/>
</dbReference>
<organism evidence="12 13">
    <name type="scientific">Steinernema hermaphroditum</name>
    <dbReference type="NCBI Taxonomy" id="289476"/>
    <lineage>
        <taxon>Eukaryota</taxon>
        <taxon>Metazoa</taxon>
        <taxon>Ecdysozoa</taxon>
        <taxon>Nematoda</taxon>
        <taxon>Chromadorea</taxon>
        <taxon>Rhabditida</taxon>
        <taxon>Tylenchina</taxon>
        <taxon>Panagrolaimomorpha</taxon>
        <taxon>Strongyloidoidea</taxon>
        <taxon>Steinernematidae</taxon>
        <taxon>Steinernema</taxon>
    </lineage>
</organism>
<dbReference type="Gene3D" id="3.30.590.10">
    <property type="entry name" value="Glutamine synthetase/guanido kinase, catalytic domain"/>
    <property type="match status" value="1"/>
</dbReference>
<protein>
    <recommendedName>
        <fullName evidence="2">arginine kinase</fullName>
        <ecNumber evidence="2">2.7.3.3</ecNumber>
    </recommendedName>
</protein>
<evidence type="ECO:0000256" key="8">
    <source>
        <dbReference type="PROSITE-ProRule" id="PRU00843"/>
    </source>
</evidence>
<feature type="binding site" evidence="8">
    <location>
        <begin position="644"/>
        <end position="648"/>
    </location>
    <ligand>
        <name>ATP</name>
        <dbReference type="ChEBI" id="CHEBI:30616"/>
    </ligand>
</feature>
<dbReference type="PANTHER" id="PTHR11547">
    <property type="entry name" value="ARGININE OR CREATINE KINASE"/>
    <property type="match status" value="1"/>
</dbReference>
<feature type="binding site" evidence="8">
    <location>
        <position position="708"/>
    </location>
    <ligand>
        <name>ATP</name>
        <dbReference type="ChEBI" id="CHEBI:30616"/>
    </ligand>
</feature>
<dbReference type="InterPro" id="IPR022413">
    <property type="entry name" value="ATP-guanido_PTrfase_N"/>
</dbReference>
<dbReference type="Gene3D" id="1.10.10.10">
    <property type="entry name" value="Winged helix-like DNA-binding domain superfamily/Winged helix DNA-binding domain"/>
    <property type="match status" value="3"/>
</dbReference>
<dbReference type="InterPro" id="IPR036388">
    <property type="entry name" value="WH-like_DNA-bd_sf"/>
</dbReference>
<proteinExistence type="inferred from homology"/>
<dbReference type="PROSITE" id="PS51509">
    <property type="entry name" value="PHOSPHAGEN_KINASE_N"/>
    <property type="match status" value="1"/>
</dbReference>
<comment type="caution">
    <text evidence="12">The sequence shown here is derived from an EMBL/GenBank/DDBJ whole genome shotgun (WGS) entry which is preliminary data.</text>
</comment>
<dbReference type="Pfam" id="PF00217">
    <property type="entry name" value="ATP-gua_Ptrans"/>
    <property type="match status" value="1"/>
</dbReference>
<feature type="domain" description="Phosphagen kinase C-terminal" evidence="11">
    <location>
        <begin position="641"/>
        <end position="878"/>
    </location>
</feature>
<evidence type="ECO:0000256" key="4">
    <source>
        <dbReference type="ARBA" id="ARBA00022741"/>
    </source>
</evidence>
<dbReference type="Proteomes" id="UP001175271">
    <property type="component" value="Unassembled WGS sequence"/>
</dbReference>
<evidence type="ECO:0000313" key="13">
    <source>
        <dbReference type="Proteomes" id="UP001175271"/>
    </source>
</evidence>
<evidence type="ECO:0000256" key="3">
    <source>
        <dbReference type="ARBA" id="ARBA00022679"/>
    </source>
</evidence>
<dbReference type="InterPro" id="IPR036390">
    <property type="entry name" value="WH_DNA-bd_sf"/>
</dbReference>
<evidence type="ECO:0000256" key="2">
    <source>
        <dbReference type="ARBA" id="ARBA00012230"/>
    </source>
</evidence>
<dbReference type="InterPro" id="IPR022414">
    <property type="entry name" value="ATP-guanido_PTrfase_cat"/>
</dbReference>
<dbReference type="GO" id="GO:0004054">
    <property type="term" value="F:arginine kinase activity"/>
    <property type="evidence" value="ECO:0007669"/>
    <property type="project" value="UniProtKB-EC"/>
</dbReference>
<sequence>MSSAISQLCAVIIRERYGNTPLAIVGALAKGPLPLPVIAKELAPNFRLRKIKRALATLVHFGYVSFKLDGVRAMYQLESSMILNCLKIPRVCANLFGSYGPSADALFLEFMMFGKQPYSRAVREASKGAVEELSNIRAIFHSLVDTHLLQRCPAVVLEAHDCPVFEENYDRRSLPDIFFGDEVTKYLEQGGKCEPLDGVPRKRKFDDRKEEAPDAGILWSIDWVRVDRLLRDYLVREAIAMCNIVDPVCKNTAFSFIHLCQTRCEIHALSSAATAVADIVRATKENNPTLEKHTIERALRILHEDSQGIIRRTGDSAGGLYVLDYDKAITLLCEVQIESYIREKLGTRAVRIFKLLLQKGFLEEEQIEKFVMMSAKETRELTYALVDASFVSIRHISKTNDFAPARTFYLYHVNMPNVVSHMLNATAKSIYNIVVRRLHEDKRYAGLLEQKLKLDEVLKKIAESENLTADEKTEQEEDVKDTYMSNEDRAFLEKYEGAVKKASLIEVLQADTFMMFEQKTMADAATIKKIEEGFAKLQASKDCHSLLKKYLTKEVMDKLKGKKTALGATLLDVIQSGVANLDSGVGVYAPDAESYTLFKDLFDPLIEDYHNGFGANQKQPATDLGEDKLSQLADLDPEGKFINSTRIRCGRSFAGYPFNPCLTEANYLEMEGKVKKVFGEMKEAELQGTYYPLDGMTKEVQTQLIQDHFLFKEGDRFLQAANACRYWPKGRGIYHNKNKTFLVWVNEEDHLRIISMQKGGNVGQVLGRLIKGAKAIQEQAPFSRDERLGWLTFCPSNLGTTVRASVHIKLPKTSARPDFKKICDDLKLQIRGIHGEHSESAGGVYDISNKARLGLTEFEAVKQMYDGVKYLIELEKKA</sequence>
<dbReference type="SUPFAM" id="SSF55931">
    <property type="entry name" value="Glutamine synthetase/guanido kinase"/>
    <property type="match status" value="1"/>
</dbReference>
<keyword evidence="5 8" id="KW-0418">Kinase</keyword>
<dbReference type="InterPro" id="IPR036802">
    <property type="entry name" value="ATP-guanido_PTrfase_N_sf"/>
</dbReference>
<dbReference type="InterPro" id="IPR013197">
    <property type="entry name" value="RNA_pol_III_RPC82-rel_HTH"/>
</dbReference>
<dbReference type="EMBL" id="JAUCMV010000004">
    <property type="protein sequence ID" value="KAK0404390.1"/>
    <property type="molecule type" value="Genomic_DNA"/>
</dbReference>
<dbReference type="InterPro" id="IPR022415">
    <property type="entry name" value="ATP-guanido_PTrfase_AS"/>
</dbReference>
<dbReference type="PROSITE" id="PS00112">
    <property type="entry name" value="PHOSPHAGEN_KINASE"/>
    <property type="match status" value="1"/>
</dbReference>
<reference evidence="12" key="1">
    <citation type="submission" date="2023-06" db="EMBL/GenBank/DDBJ databases">
        <title>Genomic analysis of the entomopathogenic nematode Steinernema hermaphroditum.</title>
        <authorList>
            <person name="Schwarz E.M."/>
            <person name="Heppert J.K."/>
            <person name="Baniya A."/>
            <person name="Schwartz H.T."/>
            <person name="Tan C.-H."/>
            <person name="Antoshechkin I."/>
            <person name="Sternberg P.W."/>
            <person name="Goodrich-Blair H."/>
            <person name="Dillman A.R."/>
        </authorList>
    </citation>
    <scope>NUCLEOTIDE SEQUENCE</scope>
    <source>
        <strain evidence="12">PS9179</strain>
        <tissue evidence="12">Whole animal</tissue>
    </source>
</reference>
<evidence type="ECO:0000256" key="5">
    <source>
        <dbReference type="ARBA" id="ARBA00022777"/>
    </source>
</evidence>
<dbReference type="GO" id="GO:0046314">
    <property type="term" value="P:phosphocreatine biosynthetic process"/>
    <property type="evidence" value="ECO:0007669"/>
    <property type="project" value="InterPro"/>
</dbReference>
<dbReference type="EC" id="2.7.3.3" evidence="2"/>
<evidence type="ECO:0000313" key="12">
    <source>
        <dbReference type="EMBL" id="KAK0404390.1"/>
    </source>
</evidence>
<dbReference type="PROSITE" id="PS51510">
    <property type="entry name" value="PHOSPHAGEN_KINASE_C"/>
    <property type="match status" value="1"/>
</dbReference>
<evidence type="ECO:0000256" key="1">
    <source>
        <dbReference type="ARBA" id="ARBA00006798"/>
    </source>
</evidence>
<dbReference type="AlphaFoldDB" id="A0AA39LPA1"/>
<dbReference type="GO" id="GO:0005524">
    <property type="term" value="F:ATP binding"/>
    <property type="evidence" value="ECO:0007669"/>
    <property type="project" value="UniProtKB-UniRule"/>
</dbReference>
<dbReference type="FunFam" id="3.30.590.10:FF:000006">
    <property type="entry name" value="Arginine kinase 1"/>
    <property type="match status" value="1"/>
</dbReference>